<feature type="compositionally biased region" description="Basic and acidic residues" evidence="4">
    <location>
        <begin position="432"/>
        <end position="452"/>
    </location>
</feature>
<evidence type="ECO:0000313" key="7">
    <source>
        <dbReference type="Proteomes" id="UP001140217"/>
    </source>
</evidence>
<feature type="region of interest" description="Disordered" evidence="4">
    <location>
        <begin position="160"/>
        <end position="182"/>
    </location>
</feature>
<evidence type="ECO:0000256" key="4">
    <source>
        <dbReference type="SAM" id="MobiDB-lite"/>
    </source>
</evidence>
<feature type="compositionally biased region" description="Low complexity" evidence="4">
    <location>
        <begin position="24"/>
        <end position="45"/>
    </location>
</feature>
<dbReference type="GO" id="GO:0005681">
    <property type="term" value="C:spliceosomal complex"/>
    <property type="evidence" value="ECO:0007669"/>
    <property type="project" value="UniProtKB-UniRule"/>
</dbReference>
<feature type="region of interest" description="Disordered" evidence="4">
    <location>
        <begin position="316"/>
        <end position="472"/>
    </location>
</feature>
<feature type="compositionally biased region" description="Low complexity" evidence="4">
    <location>
        <begin position="422"/>
        <end position="431"/>
    </location>
</feature>
<feature type="compositionally biased region" description="Pro residues" evidence="4">
    <location>
        <begin position="387"/>
        <end position="396"/>
    </location>
</feature>
<feature type="compositionally biased region" description="Basic and acidic residues" evidence="4">
    <location>
        <begin position="316"/>
        <end position="341"/>
    </location>
</feature>
<comment type="function">
    <text evidence="3">Involved in pre-mRNA splicing.</text>
</comment>
<comment type="subunit">
    <text evidence="3">Associated with the spliceosome.</text>
</comment>
<organism evidence="6 7">
    <name type="scientific">Coemansia javaensis</name>
    <dbReference type="NCBI Taxonomy" id="2761396"/>
    <lineage>
        <taxon>Eukaryota</taxon>
        <taxon>Fungi</taxon>
        <taxon>Fungi incertae sedis</taxon>
        <taxon>Zoopagomycota</taxon>
        <taxon>Kickxellomycotina</taxon>
        <taxon>Kickxellomycetes</taxon>
        <taxon>Kickxellales</taxon>
        <taxon>Kickxellaceae</taxon>
        <taxon>Coemansia</taxon>
    </lineage>
</organism>
<keyword evidence="3" id="KW-0507">mRNA processing</keyword>
<dbReference type="PANTHER" id="PTHR12096">
    <property type="entry name" value="NUCLEAR PROTEIN SKIP-RELATED"/>
    <property type="match status" value="1"/>
</dbReference>
<dbReference type="InterPro" id="IPR004015">
    <property type="entry name" value="SKI-int_prot_SKIP_SNW-dom"/>
</dbReference>
<feature type="region of interest" description="Disordered" evidence="4">
    <location>
        <begin position="1"/>
        <end position="53"/>
    </location>
</feature>
<keyword evidence="7" id="KW-1185">Reference proteome</keyword>
<accession>A0A9W8HFU6</accession>
<dbReference type="Pfam" id="PF02731">
    <property type="entry name" value="SKIP_SNW"/>
    <property type="match status" value="1"/>
</dbReference>
<comment type="subcellular location">
    <subcellularLocation>
        <location evidence="3">Nucleus</location>
    </subcellularLocation>
</comment>
<evidence type="ECO:0000256" key="1">
    <source>
        <dbReference type="ARBA" id="ARBA00010197"/>
    </source>
</evidence>
<evidence type="ECO:0000256" key="2">
    <source>
        <dbReference type="ARBA" id="ARBA00022160"/>
    </source>
</evidence>
<gene>
    <name evidence="6" type="primary">PRP45</name>
    <name evidence="6" type="ORF">H4R18_001931</name>
</gene>
<dbReference type="AlphaFoldDB" id="A0A9W8HFU6"/>
<evidence type="ECO:0000313" key="6">
    <source>
        <dbReference type="EMBL" id="KAJ2783030.1"/>
    </source>
</evidence>
<feature type="compositionally biased region" description="Gly residues" evidence="4">
    <location>
        <begin position="348"/>
        <end position="357"/>
    </location>
</feature>
<name>A0A9W8HFU6_9FUNG</name>
<dbReference type="InterPro" id="IPR017862">
    <property type="entry name" value="SKI-int_prot_SKIP"/>
</dbReference>
<dbReference type="OrthoDB" id="666364at2759"/>
<feature type="region of interest" description="Disordered" evidence="4">
    <location>
        <begin position="519"/>
        <end position="586"/>
    </location>
</feature>
<feature type="compositionally biased region" description="Low complexity" evidence="4">
    <location>
        <begin position="562"/>
        <end position="572"/>
    </location>
</feature>
<comment type="caution">
    <text evidence="6">The sequence shown here is derived from an EMBL/GenBank/DDBJ whole genome shotgun (WGS) entry which is preliminary data.</text>
</comment>
<evidence type="ECO:0000259" key="5">
    <source>
        <dbReference type="Pfam" id="PF02731"/>
    </source>
</evidence>
<comment type="similarity">
    <text evidence="1 3">Belongs to the SNW family.</text>
</comment>
<feature type="domain" description="SKI-interacting protein SKIP SNW" evidence="5">
    <location>
        <begin position="181"/>
        <end position="340"/>
    </location>
</feature>
<reference evidence="6" key="1">
    <citation type="submission" date="2022-07" db="EMBL/GenBank/DDBJ databases">
        <title>Phylogenomic reconstructions and comparative analyses of Kickxellomycotina fungi.</title>
        <authorList>
            <person name="Reynolds N.K."/>
            <person name="Stajich J.E."/>
            <person name="Barry K."/>
            <person name="Grigoriev I.V."/>
            <person name="Crous P."/>
            <person name="Smith M.E."/>
        </authorList>
    </citation>
    <scope>NUCLEOTIDE SEQUENCE</scope>
    <source>
        <strain evidence="6">NBRC 105414</strain>
    </source>
</reference>
<feature type="compositionally biased region" description="Basic and acidic residues" evidence="4">
    <location>
        <begin position="462"/>
        <end position="471"/>
    </location>
</feature>
<dbReference type="EMBL" id="JANBUL010000056">
    <property type="protein sequence ID" value="KAJ2783030.1"/>
    <property type="molecule type" value="Genomic_DNA"/>
</dbReference>
<dbReference type="Proteomes" id="UP001140217">
    <property type="component" value="Unassembled WGS sequence"/>
</dbReference>
<proteinExistence type="inferred from homology"/>
<keyword evidence="3" id="KW-0747">Spliceosome</keyword>
<protein>
    <recommendedName>
        <fullName evidence="2 3">Pre-mRNA-processing protein 45</fullName>
    </recommendedName>
</protein>
<dbReference type="GO" id="GO:0000398">
    <property type="term" value="P:mRNA splicing, via spliceosome"/>
    <property type="evidence" value="ECO:0007669"/>
    <property type="project" value="InterPro"/>
</dbReference>
<keyword evidence="3" id="KW-0539">Nucleus</keyword>
<evidence type="ECO:0000256" key="3">
    <source>
        <dbReference type="RuleBase" id="RU367140"/>
    </source>
</evidence>
<sequence length="607" mass="65431">MSSIAQFLPEPKNAPASPRRSRQPDAAAGDDAVAPAAGAAIPPYGQRRGWAPKALSDFGDGGAYPEVHLLQFPLGMGRGGGRRGNALAKHVDGDGNVSYDALARHGRRENEVVQSQPRDLIPLRQRRDFDDTQDAIPERPTADAVRAAAERTRAALDKKLAARATPQQGPGARGGGRAEPTYVRYTPNQQGAGFNSGAAQRIVRVSDMPVDPMAPPKIRLQKQAQAPPSPPAPVMHSPPRRLTAEEQREWAIPPCVSNWKNIHGFTVSLDKRLAADGRGSEQLAVSDNFARLSEALISAEAHARREIAERAKIQQSLARREKEAKEERLRLLAQKAREERAAASAGVPRGGPSGGGYEPPPMDSAPAAGPGPLENSPPKGPAAAGRSPPPPPPPARRPGRMGAADFFEDRERRRSRSRSRSRSPASDADGGAARRDEVRRERRRQHERELRQSRGAHGRPQRTAESRDISEKIALGIARPTAAREGLFDSRLFNQPSASNAALQNDEAYNLYDKPLFGAAASSSSNYRPRANGGGDDDDDGRAAEVGRMMDSGRFGSALRGQQQQHQQQQQQSARPSGPVAFERGDVFGIDAFADSARQAKDGGDRR</sequence>
<keyword evidence="3" id="KW-0508">mRNA splicing</keyword>